<sequence>MDQRTKRRGPVNEAGWYSPTMRLSGVVVRSRETKEKRKSNTLNPLSVSTIYSEFPY</sequence>
<evidence type="ECO:0000313" key="2">
    <source>
        <dbReference type="Proteomes" id="UP001412239"/>
    </source>
</evidence>
<dbReference type="AlphaFoldDB" id="A0A292PUH1"/>
<proteinExistence type="predicted"/>
<feature type="non-terminal residue" evidence="1">
    <location>
        <position position="56"/>
    </location>
</feature>
<organism evidence="1 2">
    <name type="scientific">Tuber aestivum</name>
    <name type="common">summer truffle</name>
    <dbReference type="NCBI Taxonomy" id="59557"/>
    <lineage>
        <taxon>Eukaryota</taxon>
        <taxon>Fungi</taxon>
        <taxon>Dikarya</taxon>
        <taxon>Ascomycota</taxon>
        <taxon>Pezizomycotina</taxon>
        <taxon>Pezizomycetes</taxon>
        <taxon>Pezizales</taxon>
        <taxon>Tuberaceae</taxon>
        <taxon>Tuber</taxon>
    </lineage>
</organism>
<dbReference type="EMBL" id="LN891055">
    <property type="protein sequence ID" value="CUS10133.1"/>
    <property type="molecule type" value="Genomic_DNA"/>
</dbReference>
<reference evidence="1" key="1">
    <citation type="submission" date="2015-10" db="EMBL/GenBank/DDBJ databases">
        <authorList>
            <person name="Regsiter A."/>
            <person name="william w."/>
        </authorList>
    </citation>
    <scope>NUCLEOTIDE SEQUENCE</scope>
    <source>
        <strain evidence="1">Montdore</strain>
    </source>
</reference>
<keyword evidence="2" id="KW-1185">Reference proteome</keyword>
<protein>
    <submittedName>
        <fullName evidence="1">Uncharacterized protein</fullName>
    </submittedName>
</protein>
<dbReference type="Proteomes" id="UP001412239">
    <property type="component" value="Unassembled WGS sequence"/>
</dbReference>
<gene>
    <name evidence="1" type="ORF">GSTUAT00005771001</name>
</gene>
<name>A0A292PUH1_9PEZI</name>
<accession>A0A292PUH1</accession>
<evidence type="ECO:0000313" key="1">
    <source>
        <dbReference type="EMBL" id="CUS10133.1"/>
    </source>
</evidence>